<sequence>MEARIKNVEDIDVFYDRDRDVLYISFGGVREADDSELTSNDVVVRYRKGEVVGITVLEFSKRAPVEIGEGARAPATA</sequence>
<evidence type="ECO:0008006" key="2">
    <source>
        <dbReference type="Google" id="ProtNLM"/>
    </source>
</evidence>
<dbReference type="Pfam" id="PF10049">
    <property type="entry name" value="DUF2283"/>
    <property type="match status" value="1"/>
</dbReference>
<gene>
    <name evidence="1" type="ORF">S06H3_22484</name>
</gene>
<name>X1MJG0_9ZZZZ</name>
<dbReference type="EMBL" id="BARV01012029">
    <property type="protein sequence ID" value="GAI14855.1"/>
    <property type="molecule type" value="Genomic_DNA"/>
</dbReference>
<organism evidence="1">
    <name type="scientific">marine sediment metagenome</name>
    <dbReference type="NCBI Taxonomy" id="412755"/>
    <lineage>
        <taxon>unclassified sequences</taxon>
        <taxon>metagenomes</taxon>
        <taxon>ecological metagenomes</taxon>
    </lineage>
</organism>
<reference evidence="1" key="1">
    <citation type="journal article" date="2014" name="Front. Microbiol.">
        <title>High frequency of phylogenetically diverse reductive dehalogenase-homologous genes in deep subseafloor sedimentary metagenomes.</title>
        <authorList>
            <person name="Kawai M."/>
            <person name="Futagami T."/>
            <person name="Toyoda A."/>
            <person name="Takaki Y."/>
            <person name="Nishi S."/>
            <person name="Hori S."/>
            <person name="Arai W."/>
            <person name="Tsubouchi T."/>
            <person name="Morono Y."/>
            <person name="Uchiyama I."/>
            <person name="Ito T."/>
            <person name="Fujiyama A."/>
            <person name="Inagaki F."/>
            <person name="Takami H."/>
        </authorList>
    </citation>
    <scope>NUCLEOTIDE SEQUENCE</scope>
    <source>
        <strain evidence="1">Expedition CK06-06</strain>
    </source>
</reference>
<protein>
    <recommendedName>
        <fullName evidence="2">DUF2283 domain-containing protein</fullName>
    </recommendedName>
</protein>
<proteinExistence type="predicted"/>
<dbReference type="InterPro" id="IPR019270">
    <property type="entry name" value="DUF2283"/>
</dbReference>
<accession>X1MJG0</accession>
<dbReference type="AlphaFoldDB" id="X1MJG0"/>
<comment type="caution">
    <text evidence="1">The sequence shown here is derived from an EMBL/GenBank/DDBJ whole genome shotgun (WGS) entry which is preliminary data.</text>
</comment>
<evidence type="ECO:0000313" key="1">
    <source>
        <dbReference type="EMBL" id="GAI14855.1"/>
    </source>
</evidence>